<proteinExistence type="predicted"/>
<keyword evidence="2" id="KW-1185">Reference proteome</keyword>
<dbReference type="Proteomes" id="UP000607653">
    <property type="component" value="Unassembled WGS sequence"/>
</dbReference>
<evidence type="ECO:0000313" key="2">
    <source>
        <dbReference type="Proteomes" id="UP000607653"/>
    </source>
</evidence>
<dbReference type="EMBL" id="DUZY01000001">
    <property type="protein sequence ID" value="DAD20800.1"/>
    <property type="molecule type" value="Genomic_DNA"/>
</dbReference>
<comment type="caution">
    <text evidence="1">The sequence shown here is derived from an EMBL/GenBank/DDBJ whole genome shotgun (WGS) entry which is preliminary data.</text>
</comment>
<sequence>MPLNLRMHKILKEYFQTGWNTEATIYIITSWNAQILAVHVSYHEREANSSWIPTYLVLG</sequence>
<reference evidence="1 2" key="1">
    <citation type="journal article" date="2020" name="Mol. Biol. Evol.">
        <title>Distinct Expression and Methylation Patterns for Genes with Different Fates following a Single Whole-Genome Duplication in Flowering Plants.</title>
        <authorList>
            <person name="Shi T."/>
            <person name="Rahmani R.S."/>
            <person name="Gugger P.F."/>
            <person name="Wang M."/>
            <person name="Li H."/>
            <person name="Zhang Y."/>
            <person name="Li Z."/>
            <person name="Wang Q."/>
            <person name="Van de Peer Y."/>
            <person name="Marchal K."/>
            <person name="Chen J."/>
        </authorList>
    </citation>
    <scope>NUCLEOTIDE SEQUENCE [LARGE SCALE GENOMIC DNA]</scope>
    <source>
        <tissue evidence="1">Leaf</tissue>
    </source>
</reference>
<gene>
    <name evidence="1" type="ORF">HUJ06_022263</name>
</gene>
<dbReference type="AlphaFoldDB" id="A0A822XKB5"/>
<protein>
    <submittedName>
        <fullName evidence="1">Uncharacterized protein</fullName>
    </submittedName>
</protein>
<organism evidence="1 2">
    <name type="scientific">Nelumbo nucifera</name>
    <name type="common">Sacred lotus</name>
    <dbReference type="NCBI Taxonomy" id="4432"/>
    <lineage>
        <taxon>Eukaryota</taxon>
        <taxon>Viridiplantae</taxon>
        <taxon>Streptophyta</taxon>
        <taxon>Embryophyta</taxon>
        <taxon>Tracheophyta</taxon>
        <taxon>Spermatophyta</taxon>
        <taxon>Magnoliopsida</taxon>
        <taxon>Proteales</taxon>
        <taxon>Nelumbonaceae</taxon>
        <taxon>Nelumbo</taxon>
    </lineage>
</organism>
<accession>A0A822XKB5</accession>
<evidence type="ECO:0000313" key="1">
    <source>
        <dbReference type="EMBL" id="DAD20800.1"/>
    </source>
</evidence>
<name>A0A822XKB5_NELNU</name>